<dbReference type="InterPro" id="IPR014738">
    <property type="entry name" value="Citrate_transporter"/>
</dbReference>
<feature type="transmembrane region" description="Helical" evidence="6">
    <location>
        <begin position="353"/>
        <end position="372"/>
    </location>
</feature>
<comment type="caution">
    <text evidence="8">The sequence shown here is derived from an EMBL/GenBank/DDBJ whole genome shotgun (WGS) entry which is preliminary data.</text>
</comment>
<dbReference type="Proteomes" id="UP000031563">
    <property type="component" value="Unassembled WGS sequence"/>
</dbReference>
<dbReference type="EMBL" id="JWIR02000070">
    <property type="protein sequence ID" value="KKB35703.1"/>
    <property type="molecule type" value="Genomic_DNA"/>
</dbReference>
<keyword evidence="4 6" id="KW-1133">Transmembrane helix</keyword>
<keyword evidence="9" id="KW-1185">Reference proteome</keyword>
<dbReference type="Pfam" id="PF03600">
    <property type="entry name" value="CitMHS"/>
    <property type="match status" value="1"/>
</dbReference>
<keyword evidence="5 6" id="KW-0472">Membrane</keyword>
<feature type="transmembrane region" description="Helical" evidence="6">
    <location>
        <begin position="137"/>
        <end position="157"/>
    </location>
</feature>
<dbReference type="PANTHER" id="PTHR30354:SF26">
    <property type="entry name" value="TRANSPORTER, PUTATIVE-RELATED"/>
    <property type="match status" value="1"/>
</dbReference>
<evidence type="ECO:0000313" key="8">
    <source>
        <dbReference type="EMBL" id="KKB35703.1"/>
    </source>
</evidence>
<evidence type="ECO:0000256" key="6">
    <source>
        <dbReference type="SAM" id="Phobius"/>
    </source>
</evidence>
<feature type="transmembrane region" description="Helical" evidence="6">
    <location>
        <begin position="290"/>
        <end position="310"/>
    </location>
</feature>
<gene>
    <name evidence="8" type="ORF">QY95_03361</name>
</gene>
<sequence>MLAILGYLMVFVFMFLIMTGRLSALIALIIVPVVFAIIGGFSSELGTMIIDGVGQLAPTGVMLMFAILYFGIMIDAGLFDPIVDKVLKFVKGDPVKIAIGTAVLALMVSLDGDGTTTYMITISAMYPLYKRLKMNPLMLPAIAIMSVGVTNLTPWGGPTARVVSALSLDMHDVFVPMIPAMIGGAIFVLFVAYVFGKRERKRVGVLKLSDLPNQQTLAEREMAAAAEYSEDIKRPHLLWVNFALTVALMAALIIGVLPLPALFMIGFAIAVVINYPNLDQQKQRLQAHAGNVLAVVSLVFAAGTFTGILSGTGMVDAMANSLVAVIPDALGPYLPIITAIISMPFTFFMSNDAFYFGMIPIIAETAANYGIAPEVIARASLIGQPVHLLSPLVASTYLLVGMSKVDFGKFQRFTMLPAAGVCIAMLIVALILGVITI</sequence>
<keyword evidence="2" id="KW-0813">Transport</keyword>
<feature type="transmembrane region" description="Helical" evidence="6">
    <location>
        <begin position="330"/>
        <end position="348"/>
    </location>
</feature>
<dbReference type="NCBIfam" id="TIGR00784">
    <property type="entry name" value="citMHS"/>
    <property type="match status" value="1"/>
</dbReference>
<dbReference type="GO" id="GO:0005886">
    <property type="term" value="C:plasma membrane"/>
    <property type="evidence" value="ECO:0007669"/>
    <property type="project" value="TreeGrafter"/>
</dbReference>
<dbReference type="InterPro" id="IPR003474">
    <property type="entry name" value="Glcn_transporter"/>
</dbReference>
<evidence type="ECO:0000256" key="1">
    <source>
        <dbReference type="ARBA" id="ARBA00004141"/>
    </source>
</evidence>
<feature type="transmembrane region" description="Helical" evidence="6">
    <location>
        <begin position="413"/>
        <end position="435"/>
    </location>
</feature>
<feature type="transmembrane region" description="Helical" evidence="6">
    <location>
        <begin position="384"/>
        <end position="401"/>
    </location>
</feature>
<feature type="domain" description="Citrate transporter-like" evidence="7">
    <location>
        <begin position="14"/>
        <end position="383"/>
    </location>
</feature>
<dbReference type="OrthoDB" id="5329450at2"/>
<evidence type="ECO:0000256" key="3">
    <source>
        <dbReference type="ARBA" id="ARBA00022692"/>
    </source>
</evidence>
<evidence type="ECO:0000256" key="5">
    <source>
        <dbReference type="ARBA" id="ARBA00023136"/>
    </source>
</evidence>
<feature type="transmembrane region" description="Helical" evidence="6">
    <location>
        <begin position="60"/>
        <end position="79"/>
    </location>
</feature>
<protein>
    <submittedName>
        <fullName evidence="8">Citrate transporter, CitM family</fullName>
    </submittedName>
</protein>
<accession>A0A0F5HR23</accession>
<keyword evidence="3 6" id="KW-0812">Transmembrane</keyword>
<feature type="transmembrane region" description="Helical" evidence="6">
    <location>
        <begin position="6"/>
        <end position="39"/>
    </location>
</feature>
<reference evidence="8" key="1">
    <citation type="submission" date="2015-02" db="EMBL/GenBank/DDBJ databases">
        <title>Genome Assembly of Bacillaceae bacterium MTCC 8252.</title>
        <authorList>
            <person name="Verma A."/>
            <person name="Khatri I."/>
            <person name="Mual P."/>
            <person name="Subramanian S."/>
            <person name="Krishnamurthi S."/>
        </authorList>
    </citation>
    <scope>NUCLEOTIDE SEQUENCE [LARGE SCALE GENOMIC DNA]</scope>
    <source>
        <strain evidence="8">MTCC 8252</strain>
    </source>
</reference>
<dbReference type="GO" id="GO:0015137">
    <property type="term" value="F:citrate transmembrane transporter activity"/>
    <property type="evidence" value="ECO:0007669"/>
    <property type="project" value="InterPro"/>
</dbReference>
<dbReference type="PANTHER" id="PTHR30354">
    <property type="entry name" value="GNT FAMILY GLUCONATE TRANSPORTER"/>
    <property type="match status" value="1"/>
</dbReference>
<dbReference type="RefSeq" id="WP_040048290.1">
    <property type="nucleotide sequence ID" value="NZ_JWIR02000070.1"/>
</dbReference>
<evidence type="ECO:0000259" key="7">
    <source>
        <dbReference type="Pfam" id="PF03600"/>
    </source>
</evidence>
<feature type="transmembrane region" description="Helical" evidence="6">
    <location>
        <begin position="237"/>
        <end position="255"/>
    </location>
</feature>
<dbReference type="GO" id="GO:0015128">
    <property type="term" value="F:gluconate transmembrane transporter activity"/>
    <property type="evidence" value="ECO:0007669"/>
    <property type="project" value="InterPro"/>
</dbReference>
<organism evidence="8 9">
    <name type="scientific">Bacillus thermotolerans</name>
    <name type="common">Quasibacillus thermotolerans</name>
    <dbReference type="NCBI Taxonomy" id="1221996"/>
    <lineage>
        <taxon>Bacteria</taxon>
        <taxon>Bacillati</taxon>
        <taxon>Bacillota</taxon>
        <taxon>Bacilli</taxon>
        <taxon>Bacillales</taxon>
        <taxon>Bacillaceae</taxon>
        <taxon>Bacillus</taxon>
    </lineage>
</organism>
<dbReference type="AlphaFoldDB" id="A0A0F5HR23"/>
<name>A0A0F5HR23_BACTR</name>
<comment type="subcellular location">
    <subcellularLocation>
        <location evidence="1">Membrane</location>
        <topology evidence="1">Multi-pass membrane protein</topology>
    </subcellularLocation>
</comment>
<feature type="transmembrane region" description="Helical" evidence="6">
    <location>
        <begin position="99"/>
        <end position="125"/>
    </location>
</feature>
<evidence type="ECO:0000313" key="9">
    <source>
        <dbReference type="Proteomes" id="UP000031563"/>
    </source>
</evidence>
<evidence type="ECO:0000256" key="2">
    <source>
        <dbReference type="ARBA" id="ARBA00022448"/>
    </source>
</evidence>
<proteinExistence type="predicted"/>
<dbReference type="STRING" id="1221996.QY95_03361"/>
<dbReference type="InterPro" id="IPR004680">
    <property type="entry name" value="Cit_transptr-like_dom"/>
</dbReference>
<evidence type="ECO:0000256" key="4">
    <source>
        <dbReference type="ARBA" id="ARBA00022989"/>
    </source>
</evidence>
<feature type="transmembrane region" description="Helical" evidence="6">
    <location>
        <begin position="177"/>
        <end position="196"/>
    </location>
</feature>